<dbReference type="InterPro" id="IPR000873">
    <property type="entry name" value="AMP-dep_synth/lig_dom"/>
</dbReference>
<name>A0A090Q6Q2_9FLAO</name>
<gene>
    <name evidence="2" type="ORF">JCM19294_1459</name>
</gene>
<dbReference type="Proteomes" id="UP000029221">
    <property type="component" value="Unassembled WGS sequence"/>
</dbReference>
<protein>
    <submittedName>
        <fullName evidence="2">O-succinylbenzoic acid-CoA ligase</fullName>
        <ecNumber evidence="2">6.2.1.26</ecNumber>
    </submittedName>
</protein>
<evidence type="ECO:0000313" key="2">
    <source>
        <dbReference type="EMBL" id="GAK97413.1"/>
    </source>
</evidence>
<sequence length="185" mass="20743">MIPKVHPSFKLNGRSLDHEGLMIVAYSYVKEGDAWEKEVGDFLLNWLDDFEVLTVNTSGSTGQPKSLKINKQFFLNSAAITANYFDLIPGKQVLCCLPLQYIAGKMMFIRAIQHGWHLDCVEPTSQPLKKAEKRYDFTAMTPFQLSQSLDNIHKSRVTLLGGSPVTATLVGQLQGKHSRFINLTV</sequence>
<comment type="caution">
    <text evidence="2">The sequence shown here is derived from an EMBL/GenBank/DDBJ whole genome shotgun (WGS) entry which is preliminary data.</text>
</comment>
<dbReference type="GO" id="GO:0008756">
    <property type="term" value="F:o-succinylbenzoate-CoA ligase activity"/>
    <property type="evidence" value="ECO:0007669"/>
    <property type="project" value="UniProtKB-EC"/>
</dbReference>
<dbReference type="STRING" id="319236.BST91_02265"/>
<dbReference type="EMBL" id="BBML01000005">
    <property type="protein sequence ID" value="GAK97413.1"/>
    <property type="molecule type" value="Genomic_DNA"/>
</dbReference>
<dbReference type="AlphaFoldDB" id="A0A090Q6Q2"/>
<organism evidence="2 3">
    <name type="scientific">Nonlabens tegetincola</name>
    <dbReference type="NCBI Taxonomy" id="323273"/>
    <lineage>
        <taxon>Bacteria</taxon>
        <taxon>Pseudomonadati</taxon>
        <taxon>Bacteroidota</taxon>
        <taxon>Flavobacteriia</taxon>
        <taxon>Flavobacteriales</taxon>
        <taxon>Flavobacteriaceae</taxon>
        <taxon>Nonlabens</taxon>
    </lineage>
</organism>
<feature type="domain" description="AMP-dependent synthetase/ligase" evidence="1">
    <location>
        <begin position="57"/>
        <end position="175"/>
    </location>
</feature>
<dbReference type="SUPFAM" id="SSF56801">
    <property type="entry name" value="Acetyl-CoA synthetase-like"/>
    <property type="match status" value="1"/>
</dbReference>
<dbReference type="RefSeq" id="WP_201770734.1">
    <property type="nucleotide sequence ID" value="NZ_BBML01000005.1"/>
</dbReference>
<dbReference type="Gene3D" id="3.40.50.12780">
    <property type="entry name" value="N-terminal domain of ligase-like"/>
    <property type="match status" value="1"/>
</dbReference>
<dbReference type="eggNOG" id="COG0318">
    <property type="taxonomic scope" value="Bacteria"/>
</dbReference>
<dbReference type="InterPro" id="IPR042099">
    <property type="entry name" value="ANL_N_sf"/>
</dbReference>
<proteinExistence type="predicted"/>
<accession>A0A090Q6Q2</accession>
<dbReference type="EC" id="6.2.1.26" evidence="2"/>
<dbReference type="Pfam" id="PF00501">
    <property type="entry name" value="AMP-binding"/>
    <property type="match status" value="1"/>
</dbReference>
<keyword evidence="2" id="KW-0436">Ligase</keyword>
<keyword evidence="3" id="KW-1185">Reference proteome</keyword>
<evidence type="ECO:0000259" key="1">
    <source>
        <dbReference type="Pfam" id="PF00501"/>
    </source>
</evidence>
<reference evidence="2" key="1">
    <citation type="journal article" date="2014" name="Genome Announc.">
        <title>Draft Genome Sequences of Marine Flavobacterium Nonlabens Strains NR17, NR24, NR27, NR32, NR33, and Ara13.</title>
        <authorList>
            <person name="Nakanishi M."/>
            <person name="Meirelles P."/>
            <person name="Suzuki R."/>
            <person name="Takatani N."/>
            <person name="Mino S."/>
            <person name="Suda W."/>
            <person name="Oshima K."/>
            <person name="Hattori M."/>
            <person name="Ohkuma M."/>
            <person name="Hosokawa M."/>
            <person name="Miyashita K."/>
            <person name="Thompson F.L."/>
            <person name="Niwa A."/>
            <person name="Sawabe T."/>
            <person name="Sawabe T."/>
        </authorList>
    </citation>
    <scope>NUCLEOTIDE SEQUENCE [LARGE SCALE GENOMIC DNA]</scope>
    <source>
        <strain evidence="2">JCM 19294</strain>
    </source>
</reference>
<evidence type="ECO:0000313" key="3">
    <source>
        <dbReference type="Proteomes" id="UP000029221"/>
    </source>
</evidence>